<dbReference type="EMBL" id="JAGDFL010001377">
    <property type="protein sequence ID" value="KAG7376226.1"/>
    <property type="molecule type" value="Genomic_DNA"/>
</dbReference>
<organism evidence="2 3">
    <name type="scientific">Phytophthora boehmeriae</name>
    <dbReference type="NCBI Taxonomy" id="109152"/>
    <lineage>
        <taxon>Eukaryota</taxon>
        <taxon>Sar</taxon>
        <taxon>Stramenopiles</taxon>
        <taxon>Oomycota</taxon>
        <taxon>Peronosporomycetes</taxon>
        <taxon>Peronosporales</taxon>
        <taxon>Peronosporaceae</taxon>
        <taxon>Phytophthora</taxon>
    </lineage>
</organism>
<sequence>MAVSKLPALVLYLAATFTALVTLSTTHESGLRWFEQQRNLREQSTKWPSLSLNFTIKREPMQVYGQSAFVMLANPVVSDDVKVLYDAFATFSDDAAHYNYTLMNGISYISRTSVNQSIVSTRCLDSDVLPPINSIAAAINEAVEISSTPTECSEGKLFQVSVGGTSFALCYSGSADFTLHGNDMDIDVEFLTNRVNILEPTVDANTAHQCRQVAVSNSVTPTGAVILKGEPNGSGVTRKLKAEIGFSSLFGWDDSDSSNGSAKMPEAQDEFPEYWGNLTGHTPCCSSVKYSHLDTVNNTWYSAAQQEKVCARAAEVSETSTASTISDTIIITHSMGGLMMAGAIANERCSLAESTTWVSLGSPMGGSMGSDFTQDSCDEDASVLMEIVGDITGRCPATVALKSLAYENGNYSFPALNKAYKAAQEVYRTSISGAICSNGYSGLVSSYQWQFWLMGSLIPHESDENDGMVEFQSCRAGIPEAKFGDHYRDPFYVSKLNHYDLEFLSGDSLLDTAKMPLKWFECLL</sequence>
<evidence type="ECO:0000313" key="2">
    <source>
        <dbReference type="EMBL" id="KAG7376226.1"/>
    </source>
</evidence>
<reference evidence="2" key="1">
    <citation type="submission" date="2021-02" db="EMBL/GenBank/DDBJ databases">
        <authorList>
            <person name="Palmer J.M."/>
        </authorList>
    </citation>
    <scope>NUCLEOTIDE SEQUENCE</scope>
    <source>
        <strain evidence="2">SCRP23</strain>
    </source>
</reference>
<dbReference type="OrthoDB" id="95392at2759"/>
<dbReference type="PANTHER" id="PTHR22538">
    <property type="entry name" value="CILIA- AND FLAGELLA-ASSOCIATED PROTEIN 74"/>
    <property type="match status" value="1"/>
</dbReference>
<evidence type="ECO:0008006" key="4">
    <source>
        <dbReference type="Google" id="ProtNLM"/>
    </source>
</evidence>
<dbReference type="AlphaFoldDB" id="A0A8T1V5N1"/>
<gene>
    <name evidence="2" type="ORF">PHYBOEH_001662</name>
</gene>
<feature type="signal peptide" evidence="1">
    <location>
        <begin position="1"/>
        <end position="26"/>
    </location>
</feature>
<evidence type="ECO:0000313" key="3">
    <source>
        <dbReference type="Proteomes" id="UP000693981"/>
    </source>
</evidence>
<keyword evidence="1" id="KW-0732">Signal</keyword>
<dbReference type="PANTHER" id="PTHR22538:SF1">
    <property type="entry name" value="VWFD DOMAIN-CONTAINING PROTEIN"/>
    <property type="match status" value="1"/>
</dbReference>
<dbReference type="Proteomes" id="UP000693981">
    <property type="component" value="Unassembled WGS sequence"/>
</dbReference>
<feature type="chain" id="PRO_5035887400" description="GPI inositol-deacylase" evidence="1">
    <location>
        <begin position="27"/>
        <end position="524"/>
    </location>
</feature>
<keyword evidence="3" id="KW-1185">Reference proteome</keyword>
<name>A0A8T1V5N1_9STRA</name>
<comment type="caution">
    <text evidence="2">The sequence shown here is derived from an EMBL/GenBank/DDBJ whole genome shotgun (WGS) entry which is preliminary data.</text>
</comment>
<accession>A0A8T1V5N1</accession>
<evidence type="ECO:0000256" key="1">
    <source>
        <dbReference type="SAM" id="SignalP"/>
    </source>
</evidence>
<proteinExistence type="predicted"/>
<protein>
    <recommendedName>
        <fullName evidence="4">GPI inositol-deacylase</fullName>
    </recommendedName>
</protein>